<dbReference type="PROSITE" id="PS50217">
    <property type="entry name" value="BZIP"/>
    <property type="match status" value="1"/>
</dbReference>
<feature type="compositionally biased region" description="Polar residues" evidence="6">
    <location>
        <begin position="577"/>
        <end position="589"/>
    </location>
</feature>
<evidence type="ECO:0000256" key="1">
    <source>
        <dbReference type="ARBA" id="ARBA00006079"/>
    </source>
</evidence>
<dbReference type="GO" id="GO:0003700">
    <property type="term" value="F:DNA-binding transcription factor activity"/>
    <property type="evidence" value="ECO:0007669"/>
    <property type="project" value="InterPro"/>
</dbReference>
<dbReference type="PANTHER" id="PTHR15284">
    <property type="entry name" value="NUCLEAR FACTOR INTERLEUKIN-3-REGULATED PROTEIN"/>
    <property type="match status" value="1"/>
</dbReference>
<dbReference type="SUPFAM" id="SSF57959">
    <property type="entry name" value="Leucine zipper domain"/>
    <property type="match status" value="1"/>
</dbReference>
<name>A0A6P7IRS0_9TELE</name>
<dbReference type="InterPro" id="IPR047106">
    <property type="entry name" value="NFIL3-like_bZIP"/>
</dbReference>
<feature type="compositionally biased region" description="Low complexity" evidence="6">
    <location>
        <begin position="454"/>
        <end position="466"/>
    </location>
</feature>
<evidence type="ECO:0000313" key="10">
    <source>
        <dbReference type="RefSeq" id="XP_028268324.1"/>
    </source>
</evidence>
<feature type="region of interest" description="Disordered" evidence="6">
    <location>
        <begin position="424"/>
        <end position="620"/>
    </location>
</feature>
<feature type="compositionally biased region" description="Low complexity" evidence="6">
    <location>
        <begin position="485"/>
        <end position="494"/>
    </location>
</feature>
<evidence type="ECO:0000256" key="3">
    <source>
        <dbReference type="ARBA" id="ARBA00023125"/>
    </source>
</evidence>
<dbReference type="FunFam" id="1.20.5.170:FF:000025">
    <property type="entry name" value="nuclear factor interleukin-3-regulated protein-like"/>
    <property type="match status" value="1"/>
</dbReference>
<dbReference type="GO" id="GO:0005634">
    <property type="term" value="C:nucleus"/>
    <property type="evidence" value="ECO:0007669"/>
    <property type="project" value="TreeGrafter"/>
</dbReference>
<dbReference type="RefSeq" id="XP_028268323.1">
    <property type="nucleotide sequence ID" value="XM_028412522.1"/>
</dbReference>
<organism evidence="8 9">
    <name type="scientific">Parambassis ranga</name>
    <name type="common">Indian glassy fish</name>
    <dbReference type="NCBI Taxonomy" id="210632"/>
    <lineage>
        <taxon>Eukaryota</taxon>
        <taxon>Metazoa</taxon>
        <taxon>Chordata</taxon>
        <taxon>Craniata</taxon>
        <taxon>Vertebrata</taxon>
        <taxon>Euteleostomi</taxon>
        <taxon>Actinopterygii</taxon>
        <taxon>Neopterygii</taxon>
        <taxon>Teleostei</taxon>
        <taxon>Neoteleostei</taxon>
        <taxon>Acanthomorphata</taxon>
        <taxon>Ovalentaria</taxon>
        <taxon>Ambassidae</taxon>
        <taxon>Parambassis</taxon>
    </lineage>
</organism>
<reference evidence="9 10" key="1">
    <citation type="submission" date="2025-04" db="UniProtKB">
        <authorList>
            <consortium name="RefSeq"/>
        </authorList>
    </citation>
    <scope>IDENTIFICATION</scope>
</reference>
<dbReference type="InterPro" id="IPR046347">
    <property type="entry name" value="bZIP_sf"/>
</dbReference>
<protein>
    <submittedName>
        <fullName evidence="9 10">Nuclear factor interleukin-3-regulated protein-like</fullName>
    </submittedName>
</protein>
<feature type="domain" description="BZIP" evidence="7">
    <location>
        <begin position="67"/>
        <end position="117"/>
    </location>
</feature>
<sequence length="620" mass="68133">MEDLTSALKTLNKNSGNNLNCLETFNGCEESLPIIQGTPPRIGRIIKPKPNMTCRRKREFISDEKKDASYWEKRRKNNEAAKRSREKRRLNDMVLESRVIALNDENVRLKTELLQLKLRFGLISTASYIEKSQQIGGSSNTGSGGSSSSSSQYYSNGYSSGSQVMMNSDSSETEQSGHNEGHRQLVKYSPRGSLSDMSDGSSRDSPEPIPFEIKQEGDRLEMDIANGTTTQIMFNIHRGLASVPTHHQIQQHSQELEAAYHSQQQQQQHHHHIQSQSQTHQEQVTAINTVTQAAPHPPAAQRSVILYGASSASYPVDTVSRPQDVDLQAAQKQSSGGSQMCVNQLSQSTAESSAETLAEVTKQLERKSLDSPPYELPDSRNEARERQLYRVCQLPQQESDSCAELLHKQVEGVNHSHLYHHLQQSHHSYLSAQDEEPPVLTLEGGPRSEAYYHSQSTSSSKDTTSSEGDPCSPDKGASTDDEESPSSSGSDMGSFHNPQFTGIHQPASPLPSTQGCSQAHGWDPQGEVRGTALPHKLRLKHRAMSTGSSGGNCSGQESPTTPPSATPPPLPQHPYLSLTQPQNIKQESQGGVCKEVALGEGARKESGKKETSGRRNKRRD</sequence>
<evidence type="ECO:0000259" key="7">
    <source>
        <dbReference type="PROSITE" id="PS50217"/>
    </source>
</evidence>
<feature type="compositionally biased region" description="Low complexity" evidence="6">
    <location>
        <begin position="274"/>
        <end position="283"/>
    </location>
</feature>
<dbReference type="PANTHER" id="PTHR15284:SF8">
    <property type="entry name" value="NUCLEAR FACTOR, INTERLEUKIN 3 REGULATED, MEMBER 5 ISOFORM X1"/>
    <property type="match status" value="1"/>
</dbReference>
<dbReference type="GO" id="GO:0003677">
    <property type="term" value="F:DNA binding"/>
    <property type="evidence" value="ECO:0007669"/>
    <property type="project" value="UniProtKB-KW"/>
</dbReference>
<keyword evidence="3" id="KW-0238">DNA-binding</keyword>
<feature type="compositionally biased region" description="Low complexity" evidence="6">
    <location>
        <begin position="133"/>
        <end position="163"/>
    </location>
</feature>
<keyword evidence="5" id="KW-0539">Nucleus</keyword>
<feature type="region of interest" description="Disordered" evidence="6">
    <location>
        <begin position="259"/>
        <end position="283"/>
    </location>
</feature>
<feature type="compositionally biased region" description="Polar residues" evidence="6">
    <location>
        <begin position="164"/>
        <end position="174"/>
    </location>
</feature>
<evidence type="ECO:0000256" key="4">
    <source>
        <dbReference type="ARBA" id="ARBA00023163"/>
    </source>
</evidence>
<accession>A0A6P7IRS0</accession>
<dbReference type="InterPro" id="IPR047229">
    <property type="entry name" value="NFIL3-like"/>
</dbReference>
<feature type="compositionally biased region" description="Pro residues" evidence="6">
    <location>
        <begin position="560"/>
        <end position="572"/>
    </location>
</feature>
<keyword evidence="8" id="KW-1185">Reference proteome</keyword>
<feature type="region of interest" description="Disordered" evidence="6">
    <location>
        <begin position="327"/>
        <end position="347"/>
    </location>
</feature>
<dbReference type="AlphaFoldDB" id="A0A6P7IRS0"/>
<evidence type="ECO:0000256" key="2">
    <source>
        <dbReference type="ARBA" id="ARBA00023015"/>
    </source>
</evidence>
<proteinExistence type="inferred from homology"/>
<comment type="similarity">
    <text evidence="1">Belongs to the bZIP family. NFIL3 subfamily.</text>
</comment>
<dbReference type="Proteomes" id="UP000515145">
    <property type="component" value="Chromosome 8"/>
</dbReference>
<dbReference type="SMART" id="SM00338">
    <property type="entry name" value="BRLZ"/>
    <property type="match status" value="1"/>
</dbReference>
<dbReference type="Gene3D" id="1.20.5.170">
    <property type="match status" value="1"/>
</dbReference>
<dbReference type="CDD" id="cd14694">
    <property type="entry name" value="bZIP_NFIL3"/>
    <property type="match status" value="1"/>
</dbReference>
<dbReference type="PROSITE" id="PS00036">
    <property type="entry name" value="BZIP_BASIC"/>
    <property type="match status" value="1"/>
</dbReference>
<feature type="compositionally biased region" description="Low complexity" evidence="6">
    <location>
        <begin position="328"/>
        <end position="339"/>
    </location>
</feature>
<evidence type="ECO:0000313" key="9">
    <source>
        <dbReference type="RefSeq" id="XP_028268323.1"/>
    </source>
</evidence>
<evidence type="ECO:0000313" key="8">
    <source>
        <dbReference type="Proteomes" id="UP000515145"/>
    </source>
</evidence>
<gene>
    <name evidence="9 10" type="primary">LOC114440202</name>
</gene>
<feature type="compositionally biased region" description="Basic and acidic residues" evidence="6">
    <location>
        <begin position="601"/>
        <end position="613"/>
    </location>
</feature>
<keyword evidence="4" id="KW-0804">Transcription</keyword>
<evidence type="ECO:0000256" key="6">
    <source>
        <dbReference type="SAM" id="MobiDB-lite"/>
    </source>
</evidence>
<dbReference type="InterPro" id="IPR004827">
    <property type="entry name" value="bZIP"/>
</dbReference>
<dbReference type="GO" id="GO:0007623">
    <property type="term" value="P:circadian rhythm"/>
    <property type="evidence" value="ECO:0007669"/>
    <property type="project" value="TreeGrafter"/>
</dbReference>
<dbReference type="OrthoDB" id="6151507at2759"/>
<dbReference type="RefSeq" id="XP_028268324.1">
    <property type="nucleotide sequence ID" value="XM_028412523.1"/>
</dbReference>
<evidence type="ECO:0000256" key="5">
    <source>
        <dbReference type="ARBA" id="ARBA00023242"/>
    </source>
</evidence>
<keyword evidence="2" id="KW-0805">Transcription regulation</keyword>
<dbReference type="Pfam" id="PF07716">
    <property type="entry name" value="bZIP_2"/>
    <property type="match status" value="1"/>
</dbReference>
<feature type="region of interest" description="Disordered" evidence="6">
    <location>
        <begin position="133"/>
        <end position="216"/>
    </location>
</feature>
<dbReference type="GeneID" id="114440202"/>